<dbReference type="GO" id="GO:1990904">
    <property type="term" value="C:ribonucleoprotein complex"/>
    <property type="evidence" value="ECO:0007669"/>
    <property type="project" value="UniProtKB-KW"/>
</dbReference>
<evidence type="ECO:0000256" key="6">
    <source>
        <dbReference type="SAM" id="MobiDB-lite"/>
    </source>
</evidence>
<sequence length="206" mass="22481">MKTDLYNNQGELTGSVPLSEDLFGQSENNAVVTQLLRVFGSHLHQSTSSTKTRAEVSGGGKKPWKQKGTGRARHGSRRSPIWVHGGVTHGPKPSSMLSIPKSMKRRALTSLLSTRCTQKQIAIIDDLSYSTPKTQNILKLLNKLPINRNCLILLPNPIENTFLSARNIPGLEVTFVGQLSAIDVLSHPGLIIDSRALPLLEKGDKS</sequence>
<evidence type="ECO:0000313" key="7">
    <source>
        <dbReference type="EMBL" id="OGC59757.1"/>
    </source>
</evidence>
<keyword evidence="5" id="KW-0694">RNA-binding</keyword>
<protein>
    <recommendedName>
        <fullName evidence="4 5">Large ribosomal subunit protein uL4</fullName>
    </recommendedName>
</protein>
<dbReference type="STRING" id="1802627.A3A70_01110"/>
<dbReference type="EMBL" id="MEVK01000008">
    <property type="protein sequence ID" value="OGC59757.1"/>
    <property type="molecule type" value="Genomic_DNA"/>
</dbReference>
<evidence type="ECO:0000256" key="2">
    <source>
        <dbReference type="ARBA" id="ARBA00022980"/>
    </source>
</evidence>
<dbReference type="InterPro" id="IPR023574">
    <property type="entry name" value="Ribosomal_uL4_dom_sf"/>
</dbReference>
<dbReference type="GO" id="GO:0019843">
    <property type="term" value="F:rRNA binding"/>
    <property type="evidence" value="ECO:0007669"/>
    <property type="project" value="UniProtKB-UniRule"/>
</dbReference>
<reference evidence="7 8" key="1">
    <citation type="journal article" date="2016" name="Nat. Commun.">
        <title>Thousands of microbial genomes shed light on interconnected biogeochemical processes in an aquifer system.</title>
        <authorList>
            <person name="Anantharaman K."/>
            <person name="Brown C.T."/>
            <person name="Hug L.A."/>
            <person name="Sharon I."/>
            <person name="Castelle C.J."/>
            <person name="Probst A.J."/>
            <person name="Thomas B.C."/>
            <person name="Singh A."/>
            <person name="Wilkins M.J."/>
            <person name="Karaoz U."/>
            <person name="Brodie E.L."/>
            <person name="Williams K.H."/>
            <person name="Hubbard S.S."/>
            <person name="Banfield J.F."/>
        </authorList>
    </citation>
    <scope>NUCLEOTIDE SEQUENCE [LARGE SCALE GENOMIC DNA]</scope>
</reference>
<comment type="caution">
    <text evidence="7">The sequence shown here is derived from an EMBL/GenBank/DDBJ whole genome shotgun (WGS) entry which is preliminary data.</text>
</comment>
<evidence type="ECO:0000256" key="1">
    <source>
        <dbReference type="ARBA" id="ARBA00010528"/>
    </source>
</evidence>
<comment type="function">
    <text evidence="5">Forms part of the polypeptide exit tunnel.</text>
</comment>
<dbReference type="GO" id="GO:0003735">
    <property type="term" value="F:structural constituent of ribosome"/>
    <property type="evidence" value="ECO:0007669"/>
    <property type="project" value="InterPro"/>
</dbReference>
<organism evidence="7 8">
    <name type="scientific">candidate division WWE3 bacterium RIFCSPLOWO2_01_FULL_42_11</name>
    <dbReference type="NCBI Taxonomy" id="1802627"/>
    <lineage>
        <taxon>Bacteria</taxon>
        <taxon>Katanobacteria</taxon>
    </lineage>
</organism>
<dbReference type="NCBIfam" id="TIGR03953">
    <property type="entry name" value="rplD_bact"/>
    <property type="match status" value="1"/>
</dbReference>
<feature type="compositionally biased region" description="Basic residues" evidence="6">
    <location>
        <begin position="62"/>
        <end position="77"/>
    </location>
</feature>
<accession>A0A1F4VRD6</accession>
<dbReference type="Proteomes" id="UP000178964">
    <property type="component" value="Unassembled WGS sequence"/>
</dbReference>
<evidence type="ECO:0000256" key="3">
    <source>
        <dbReference type="ARBA" id="ARBA00023274"/>
    </source>
</evidence>
<feature type="region of interest" description="Disordered" evidence="6">
    <location>
        <begin position="43"/>
        <end position="98"/>
    </location>
</feature>
<evidence type="ECO:0000313" key="8">
    <source>
        <dbReference type="Proteomes" id="UP000178964"/>
    </source>
</evidence>
<dbReference type="PANTHER" id="PTHR10746">
    <property type="entry name" value="50S RIBOSOMAL PROTEIN L4"/>
    <property type="match status" value="1"/>
</dbReference>
<comment type="function">
    <text evidence="5">One of the primary rRNA binding proteins, this protein initially binds near the 5'-end of the 23S rRNA. It is important during the early stages of 50S assembly. It makes multiple contacts with different domains of the 23S rRNA in the assembled 50S subunit and ribosome.</text>
</comment>
<dbReference type="AlphaFoldDB" id="A0A1F4VRD6"/>
<evidence type="ECO:0000256" key="5">
    <source>
        <dbReference type="HAMAP-Rule" id="MF_01328"/>
    </source>
</evidence>
<keyword evidence="3 5" id="KW-0687">Ribonucleoprotein</keyword>
<dbReference type="InterPro" id="IPR002136">
    <property type="entry name" value="Ribosomal_uL4"/>
</dbReference>
<dbReference type="HAMAP" id="MF_01328_B">
    <property type="entry name" value="Ribosomal_uL4_B"/>
    <property type="match status" value="1"/>
</dbReference>
<dbReference type="PANTHER" id="PTHR10746:SF6">
    <property type="entry name" value="LARGE RIBOSOMAL SUBUNIT PROTEIN UL4M"/>
    <property type="match status" value="1"/>
</dbReference>
<dbReference type="Pfam" id="PF00573">
    <property type="entry name" value="Ribosomal_L4"/>
    <property type="match status" value="1"/>
</dbReference>
<dbReference type="InterPro" id="IPR013005">
    <property type="entry name" value="Ribosomal_uL4-like"/>
</dbReference>
<gene>
    <name evidence="5" type="primary">rplD</name>
    <name evidence="7" type="ORF">A3A70_01110</name>
</gene>
<dbReference type="SUPFAM" id="SSF52166">
    <property type="entry name" value="Ribosomal protein L4"/>
    <property type="match status" value="1"/>
</dbReference>
<comment type="similarity">
    <text evidence="1 5">Belongs to the universal ribosomal protein uL4 family.</text>
</comment>
<keyword evidence="5" id="KW-0699">rRNA-binding</keyword>
<keyword evidence="2 5" id="KW-0689">Ribosomal protein</keyword>
<evidence type="ECO:0000256" key="4">
    <source>
        <dbReference type="ARBA" id="ARBA00035244"/>
    </source>
</evidence>
<comment type="subunit">
    <text evidence="5">Part of the 50S ribosomal subunit.</text>
</comment>
<dbReference type="GO" id="GO:0006412">
    <property type="term" value="P:translation"/>
    <property type="evidence" value="ECO:0007669"/>
    <property type="project" value="UniProtKB-UniRule"/>
</dbReference>
<name>A0A1F4VRD6_UNCKA</name>
<proteinExistence type="inferred from homology"/>
<dbReference type="GO" id="GO:0005840">
    <property type="term" value="C:ribosome"/>
    <property type="evidence" value="ECO:0007669"/>
    <property type="project" value="UniProtKB-KW"/>
</dbReference>
<dbReference type="Gene3D" id="3.40.1370.10">
    <property type="match status" value="1"/>
</dbReference>